<protein>
    <recommendedName>
        <fullName evidence="1">F-box domain-containing protein</fullName>
    </recommendedName>
</protein>
<dbReference type="InterPro" id="IPR051304">
    <property type="entry name" value="SCF_F-box_domain"/>
</dbReference>
<dbReference type="KEGG" id="ath:AT2G16290"/>
<dbReference type="AlphaFoldDB" id="A0A5S9WYQ4"/>
<dbReference type="EMBL" id="CACSHJ010000088">
    <property type="protein sequence ID" value="CAA0362873.1"/>
    <property type="molecule type" value="Genomic_DNA"/>
</dbReference>
<dbReference type="RefSeq" id="NP_179224.1">
    <property type="nucleotide sequence ID" value="NM_127185.2"/>
</dbReference>
<accession>A0A5S9WYQ4</accession>
<feature type="domain" description="F-box" evidence="1">
    <location>
        <begin position="7"/>
        <end position="48"/>
    </location>
</feature>
<gene>
    <name evidence="2" type="ORF">C24_LOCUS7830</name>
</gene>
<organism evidence="2 3">
    <name type="scientific">Arabidopsis thaliana</name>
    <name type="common">Mouse-ear cress</name>
    <dbReference type="NCBI Taxonomy" id="3702"/>
    <lineage>
        <taxon>Eukaryota</taxon>
        <taxon>Viridiplantae</taxon>
        <taxon>Streptophyta</taxon>
        <taxon>Embryophyta</taxon>
        <taxon>Tracheophyta</taxon>
        <taxon>Spermatophyta</taxon>
        <taxon>Magnoliopsida</taxon>
        <taxon>eudicotyledons</taxon>
        <taxon>Gunneridae</taxon>
        <taxon>Pentapetalae</taxon>
        <taxon>rosids</taxon>
        <taxon>malvids</taxon>
        <taxon>Brassicales</taxon>
        <taxon>Brassicaceae</taxon>
        <taxon>Camelineae</taxon>
        <taxon>Arabidopsis</taxon>
    </lineage>
</organism>
<dbReference type="SUPFAM" id="SSF50965">
    <property type="entry name" value="Galactose oxidase, central domain"/>
    <property type="match status" value="1"/>
</dbReference>
<evidence type="ECO:0000259" key="1">
    <source>
        <dbReference type="SMART" id="SM00256"/>
    </source>
</evidence>
<dbReference type="InterPro" id="IPR011043">
    <property type="entry name" value="Gal_Oxase/kelch_b-propeller"/>
</dbReference>
<dbReference type="Gene3D" id="1.20.1280.50">
    <property type="match status" value="1"/>
</dbReference>
<dbReference type="PANTHER" id="PTHR47123">
    <property type="entry name" value="F-BOX PROTEIN SKIP23"/>
    <property type="match status" value="1"/>
</dbReference>
<evidence type="ECO:0000313" key="2">
    <source>
        <dbReference type="EMBL" id="CAA0362873.1"/>
    </source>
</evidence>
<dbReference type="ExpressionAtlas" id="A0A5S9WYQ4">
    <property type="expression patterns" value="baseline"/>
</dbReference>
<dbReference type="InterPro" id="IPR001810">
    <property type="entry name" value="F-box_dom"/>
</dbReference>
<evidence type="ECO:0000313" key="3">
    <source>
        <dbReference type="Proteomes" id="UP000434276"/>
    </source>
</evidence>
<dbReference type="InterPro" id="IPR005174">
    <property type="entry name" value="KIB1-4_b-propeller"/>
</dbReference>
<sequence>MADWSLLPNDLLELIVGHLETSFEIVLFRSVCRSWRSVVPPLDHSRCLGIKTHDISFNAGFTFSDQPTDQPPFKSSVDCTLKNIPIYLVKFWTPYGDDYLIAEMREREGGEPKLLLSPLSSNRIIYGMGINKVLFNSLTSPIIPFGQYYEITYFKKQPIRYRYGLPYHLWNEVEWVETSERVEFLRLHSEDSRDFAVLFAGRMCNLVMYRSRNMSWTQVVEHPETYAYQDLVAFKGKFYALDSSGRGRVFVVELSLRVTEIPSVKGSQYCSKESLVQLGEELLLVQRFIPAGRRYDEYIYTWFKVFRLDEEGGKRKWVQVNYLNDRVIFLGARTKLCCSVHKLPGANENCIVFLASNDGSIFDNDSVLLFDLKTRRTNTAFNECKGYMGVFGANLKSLVSCGLVTIPNPTTRFLL</sequence>
<name>A0A5S9WYQ4_ARATH</name>
<proteinExistence type="predicted"/>
<dbReference type="SUPFAM" id="SSF81383">
    <property type="entry name" value="F-box domain"/>
    <property type="match status" value="1"/>
</dbReference>
<dbReference type="Pfam" id="PF00646">
    <property type="entry name" value="F-box"/>
    <property type="match status" value="1"/>
</dbReference>
<reference evidence="2 3" key="1">
    <citation type="submission" date="2019-12" db="EMBL/GenBank/DDBJ databases">
        <authorList>
            <person name="Jiao W.-B."/>
            <person name="Schneeberger K."/>
        </authorList>
    </citation>
    <scope>NUCLEOTIDE SEQUENCE [LARGE SCALE GENOMIC DNA]</scope>
    <source>
        <strain evidence="3">cv. C24</strain>
    </source>
</reference>
<dbReference type="InterPro" id="IPR036047">
    <property type="entry name" value="F-box-like_dom_sf"/>
</dbReference>
<dbReference type="Proteomes" id="UP000434276">
    <property type="component" value="Unassembled WGS sequence"/>
</dbReference>
<dbReference type="SMART" id="SM00256">
    <property type="entry name" value="FBOX"/>
    <property type="match status" value="1"/>
</dbReference>
<dbReference type="OrthoDB" id="638130at2759"/>
<dbReference type="PANTHER" id="PTHR47123:SF8">
    <property type="entry name" value="DUF295 DOMAIN-CONTAINING PROTEIN"/>
    <property type="match status" value="1"/>
</dbReference>
<dbReference type="Pfam" id="PF03478">
    <property type="entry name" value="Beta-prop_KIB1-4"/>
    <property type="match status" value="1"/>
</dbReference>
<dbReference type="OMA" id="HHERIFV"/>